<dbReference type="EMBL" id="ML976995">
    <property type="protein sequence ID" value="KAF1955164.1"/>
    <property type="molecule type" value="Genomic_DNA"/>
</dbReference>
<keyword evidence="2" id="KW-1185">Reference proteome</keyword>
<dbReference type="Proteomes" id="UP000800035">
    <property type="component" value="Unassembled WGS sequence"/>
</dbReference>
<proteinExistence type="predicted"/>
<name>A0A6A5TSA6_9PLEO</name>
<reference evidence="1" key="1">
    <citation type="journal article" date="2020" name="Stud. Mycol.">
        <title>101 Dothideomycetes genomes: a test case for predicting lifestyles and emergence of pathogens.</title>
        <authorList>
            <person name="Haridas S."/>
            <person name="Albert R."/>
            <person name="Binder M."/>
            <person name="Bloem J."/>
            <person name="Labutti K."/>
            <person name="Salamov A."/>
            <person name="Andreopoulos B."/>
            <person name="Baker S."/>
            <person name="Barry K."/>
            <person name="Bills G."/>
            <person name="Bluhm B."/>
            <person name="Cannon C."/>
            <person name="Castanera R."/>
            <person name="Culley D."/>
            <person name="Daum C."/>
            <person name="Ezra D."/>
            <person name="Gonzalez J."/>
            <person name="Henrissat B."/>
            <person name="Kuo A."/>
            <person name="Liang C."/>
            <person name="Lipzen A."/>
            <person name="Lutzoni F."/>
            <person name="Magnuson J."/>
            <person name="Mondo S."/>
            <person name="Nolan M."/>
            <person name="Ohm R."/>
            <person name="Pangilinan J."/>
            <person name="Park H.-J."/>
            <person name="Ramirez L."/>
            <person name="Alfaro M."/>
            <person name="Sun H."/>
            <person name="Tritt A."/>
            <person name="Yoshinaga Y."/>
            <person name="Zwiers L.-H."/>
            <person name="Turgeon B."/>
            <person name="Goodwin S."/>
            <person name="Spatafora J."/>
            <person name="Crous P."/>
            <person name="Grigoriev I."/>
        </authorList>
    </citation>
    <scope>NUCLEOTIDE SEQUENCE</scope>
    <source>
        <strain evidence="1">CBS 675.92</strain>
    </source>
</reference>
<sequence>MRQWTFPKFPFGSQVTAPMPLEAILKILSDAKSKTPNPLASDGALYRDRIKILTKNEFRSFSKIKETDVNDEFLGFFSLLASYCVLANDSDPKKGPKQLLPIMPRTDFIAQYTKFIEPKLRDQLADKTTSLYDIVEKASGEGPTLAKKTFKWTPVVTTKIDDDWIGKAGDLKAGTLEVEKFLNYLQGYDKATKKALPKMDLLKLMDTTMRHRQIGALGNKMETILGTSKDVPIFEFRDLQPVEGRGLGAALGAYEDKVIEYHRQFAKRSIDDWE</sequence>
<dbReference type="AlphaFoldDB" id="A0A6A5TSA6"/>
<dbReference type="OrthoDB" id="5150738at2759"/>
<evidence type="ECO:0000313" key="2">
    <source>
        <dbReference type="Proteomes" id="UP000800035"/>
    </source>
</evidence>
<protein>
    <submittedName>
        <fullName evidence="1">Uncharacterized protein</fullName>
    </submittedName>
</protein>
<gene>
    <name evidence="1" type="ORF">CC80DRAFT_564563</name>
</gene>
<evidence type="ECO:0000313" key="1">
    <source>
        <dbReference type="EMBL" id="KAF1955164.1"/>
    </source>
</evidence>
<feature type="non-terminal residue" evidence="1">
    <location>
        <position position="274"/>
    </location>
</feature>
<organism evidence="1 2">
    <name type="scientific">Byssothecium circinans</name>
    <dbReference type="NCBI Taxonomy" id="147558"/>
    <lineage>
        <taxon>Eukaryota</taxon>
        <taxon>Fungi</taxon>
        <taxon>Dikarya</taxon>
        <taxon>Ascomycota</taxon>
        <taxon>Pezizomycotina</taxon>
        <taxon>Dothideomycetes</taxon>
        <taxon>Pleosporomycetidae</taxon>
        <taxon>Pleosporales</taxon>
        <taxon>Massarineae</taxon>
        <taxon>Massarinaceae</taxon>
        <taxon>Byssothecium</taxon>
    </lineage>
</organism>
<accession>A0A6A5TSA6</accession>